<evidence type="ECO:0000256" key="1">
    <source>
        <dbReference type="ARBA" id="ARBA00006817"/>
    </source>
</evidence>
<protein>
    <submittedName>
        <fullName evidence="3">SRPBCC family protein</fullName>
    </submittedName>
</protein>
<dbReference type="EMBL" id="CP158568">
    <property type="protein sequence ID" value="XBY43983.1"/>
    <property type="molecule type" value="Genomic_DNA"/>
</dbReference>
<feature type="domain" description="Activator of Hsp90 ATPase homologue 1/2-like C-terminal" evidence="2">
    <location>
        <begin position="17"/>
        <end position="152"/>
    </location>
</feature>
<dbReference type="InterPro" id="IPR013538">
    <property type="entry name" value="ASHA1/2-like_C"/>
</dbReference>
<dbReference type="KEGG" id="mflg:ABS361_18285"/>
<proteinExistence type="inferred from homology"/>
<dbReference type="InterPro" id="IPR023393">
    <property type="entry name" value="START-like_dom_sf"/>
</dbReference>
<accession>A0AAU7X7S7</accession>
<dbReference type="SUPFAM" id="SSF55961">
    <property type="entry name" value="Bet v1-like"/>
    <property type="match status" value="1"/>
</dbReference>
<dbReference type="AlphaFoldDB" id="A0AAU7X7S7"/>
<evidence type="ECO:0000313" key="3">
    <source>
        <dbReference type="EMBL" id="XBY43983.1"/>
    </source>
</evidence>
<evidence type="ECO:0000259" key="2">
    <source>
        <dbReference type="Pfam" id="PF08327"/>
    </source>
</evidence>
<dbReference type="Pfam" id="PF08327">
    <property type="entry name" value="AHSA1"/>
    <property type="match status" value="1"/>
</dbReference>
<gene>
    <name evidence="3" type="ORF">ABS361_18285</name>
</gene>
<dbReference type="Gene3D" id="3.30.530.20">
    <property type="match status" value="1"/>
</dbReference>
<name>A0AAU7X7S7_9HYPH</name>
<dbReference type="CDD" id="cd08896">
    <property type="entry name" value="SRPBCC_CalC_Aha1-like_3"/>
    <property type="match status" value="1"/>
</dbReference>
<reference evidence="3" key="1">
    <citation type="submission" date="2024-06" db="EMBL/GenBank/DDBJ databases">
        <title>Methylostella associata gen. nov., sp. nov., a novel Ancalomicrobiaceae-affiliated facultatively methylotrophic bacteria that feed on methanotrophs of the genus Methylococcus.</title>
        <authorList>
            <person name="Saltykova V."/>
            <person name="Danilova O.V."/>
            <person name="Oshkin I.Y."/>
            <person name="Belova S.E."/>
            <person name="Pimenov N.V."/>
            <person name="Dedysh S.N."/>
        </authorList>
    </citation>
    <scope>NUCLEOTIDE SEQUENCE</scope>
    <source>
        <strain evidence="3">S20</strain>
    </source>
</reference>
<organism evidence="3">
    <name type="scientific">Methyloraptor flagellatus</name>
    <dbReference type="NCBI Taxonomy" id="3162530"/>
    <lineage>
        <taxon>Bacteria</taxon>
        <taxon>Pseudomonadati</taxon>
        <taxon>Pseudomonadota</taxon>
        <taxon>Alphaproteobacteria</taxon>
        <taxon>Hyphomicrobiales</taxon>
        <taxon>Ancalomicrobiaceae</taxon>
        <taxon>Methyloraptor</taxon>
    </lineage>
</organism>
<dbReference type="RefSeq" id="WP_407049079.1">
    <property type="nucleotide sequence ID" value="NZ_CP158568.1"/>
</dbReference>
<sequence>MTRTDDSRDLVLERVLDTTPDKAFRCWTDPSLVPHWFCPPPWKAVRAVFDVRSGGTSEVEMHGPEGQVFVNRGLFLEVVPNRKLVFTDAYVDAWTPSERPFMTGILTFDDLGDGRTRYVARVRHWSEDARREHEQMGFHQGWGIATDQMVALARTL</sequence>
<comment type="similarity">
    <text evidence="1">Belongs to the AHA1 family.</text>
</comment>